<organism evidence="2 3">
    <name type="scientific">Defluviicoccus vanus</name>
    <dbReference type="NCBI Taxonomy" id="111831"/>
    <lineage>
        <taxon>Bacteria</taxon>
        <taxon>Pseudomonadati</taxon>
        <taxon>Pseudomonadota</taxon>
        <taxon>Alphaproteobacteria</taxon>
        <taxon>Rhodospirillales</taxon>
        <taxon>Rhodospirillaceae</taxon>
        <taxon>Defluviicoccus</taxon>
    </lineage>
</organism>
<accession>A0A7H1MY10</accession>
<dbReference type="InterPro" id="IPR010985">
    <property type="entry name" value="Ribbon_hlx_hlx"/>
</dbReference>
<dbReference type="RefSeq" id="WP_190261789.1">
    <property type="nucleotide sequence ID" value="NZ_CP053923.1"/>
</dbReference>
<protein>
    <submittedName>
        <fullName evidence="2">Toxin-antitoxin system HicB family antitoxin</fullName>
    </submittedName>
</protein>
<dbReference type="Gene3D" id="1.20.5.780">
    <property type="entry name" value="Single helix bin"/>
    <property type="match status" value="1"/>
</dbReference>
<name>A0A7H1MY10_9PROT</name>
<evidence type="ECO:0000313" key="2">
    <source>
        <dbReference type="EMBL" id="QNT68346.1"/>
    </source>
</evidence>
<dbReference type="AlphaFoldDB" id="A0A7H1MY10"/>
<dbReference type="EMBL" id="CP053923">
    <property type="protein sequence ID" value="QNT68346.1"/>
    <property type="molecule type" value="Genomic_DNA"/>
</dbReference>
<reference evidence="2 3" key="1">
    <citation type="submission" date="2020-05" db="EMBL/GenBank/DDBJ databases">
        <title>Complete closed genome sequence of Defluviicoccus vanus.</title>
        <authorList>
            <person name="Bessarab I."/>
            <person name="Arumugam K."/>
            <person name="Maszenan A.M."/>
            <person name="Seviour R.J."/>
            <person name="Williams R.B."/>
        </authorList>
    </citation>
    <scope>NUCLEOTIDE SEQUENCE [LARGE SCALE GENOMIC DNA]</scope>
    <source>
        <strain evidence="2 3">Ben 114</strain>
    </source>
</reference>
<keyword evidence="3" id="KW-1185">Reference proteome</keyword>
<sequence>MTTRSSTYPLRLPRSLKAAIEKLSKRDGTSVNQFVVMAAAEKVAAMTTAEYFTERRERADMEAFDRILNRKGGQPPQPGDELSEEGDR</sequence>
<gene>
    <name evidence="2" type="ORF">HQ394_01960</name>
</gene>
<feature type="region of interest" description="Disordered" evidence="1">
    <location>
        <begin position="66"/>
        <end position="88"/>
    </location>
</feature>
<dbReference type="SUPFAM" id="SSF47598">
    <property type="entry name" value="Ribbon-helix-helix"/>
    <property type="match status" value="1"/>
</dbReference>
<proteinExistence type="predicted"/>
<dbReference type="GO" id="GO:0006355">
    <property type="term" value="P:regulation of DNA-templated transcription"/>
    <property type="evidence" value="ECO:0007669"/>
    <property type="project" value="InterPro"/>
</dbReference>
<evidence type="ECO:0000256" key="1">
    <source>
        <dbReference type="SAM" id="MobiDB-lite"/>
    </source>
</evidence>
<dbReference type="Proteomes" id="UP000516369">
    <property type="component" value="Chromosome"/>
</dbReference>
<dbReference type="KEGG" id="dvn:HQ394_01960"/>
<evidence type="ECO:0000313" key="3">
    <source>
        <dbReference type="Proteomes" id="UP000516369"/>
    </source>
</evidence>